<dbReference type="PANTHER" id="PTHR12308:SF13">
    <property type="entry name" value="ANOCTAMIN-1"/>
    <property type="match status" value="1"/>
</dbReference>
<organism evidence="12 13">
    <name type="scientific">Oncorhynchus mykiss</name>
    <name type="common">Rainbow trout</name>
    <name type="synonym">Salmo gairdneri</name>
    <dbReference type="NCBI Taxonomy" id="8022"/>
    <lineage>
        <taxon>Eukaryota</taxon>
        <taxon>Metazoa</taxon>
        <taxon>Chordata</taxon>
        <taxon>Craniata</taxon>
        <taxon>Vertebrata</taxon>
        <taxon>Euteleostomi</taxon>
        <taxon>Actinopterygii</taxon>
        <taxon>Neopterygii</taxon>
        <taxon>Teleostei</taxon>
        <taxon>Protacanthopterygii</taxon>
        <taxon>Salmoniformes</taxon>
        <taxon>Salmonidae</taxon>
        <taxon>Salmoninae</taxon>
        <taxon>Oncorhynchus</taxon>
    </lineage>
</organism>
<evidence type="ECO:0000256" key="4">
    <source>
        <dbReference type="ARBA" id="ARBA00022692"/>
    </source>
</evidence>
<evidence type="ECO:0000256" key="8">
    <source>
        <dbReference type="RuleBase" id="RU280814"/>
    </source>
</evidence>
<dbReference type="Proteomes" id="UP000694395">
    <property type="component" value="Chromosome 1"/>
</dbReference>
<feature type="domain" description="Anoctamin dimerisation" evidence="11">
    <location>
        <begin position="217"/>
        <end position="262"/>
    </location>
</feature>
<comment type="subcellular location">
    <subcellularLocation>
        <location evidence="1">Cell membrane</location>
        <topology evidence="1">Multi-pass membrane protein</topology>
    </subcellularLocation>
    <subcellularLocation>
        <location evidence="8">Membrane</location>
        <topology evidence="8">Multi-pass membrane protein</topology>
    </subcellularLocation>
</comment>
<evidence type="ECO:0000256" key="9">
    <source>
        <dbReference type="SAM" id="MobiDB-lite"/>
    </source>
</evidence>
<dbReference type="GO" id="GO:0046983">
    <property type="term" value="F:protein dimerization activity"/>
    <property type="evidence" value="ECO:0007669"/>
    <property type="project" value="InterPro"/>
</dbReference>
<keyword evidence="3" id="KW-1003">Cell membrane</keyword>
<proteinExistence type="inferred from homology"/>
<feature type="domain" description="Anoctamin dimerisation" evidence="11">
    <location>
        <begin position="49"/>
        <end position="212"/>
    </location>
</feature>
<feature type="transmembrane region" description="Helical" evidence="8">
    <location>
        <begin position="454"/>
        <end position="475"/>
    </location>
</feature>
<reference evidence="12" key="2">
    <citation type="submission" date="2025-08" db="UniProtKB">
        <authorList>
            <consortium name="Ensembl"/>
        </authorList>
    </citation>
    <scope>IDENTIFICATION</scope>
</reference>
<protein>
    <recommendedName>
        <fullName evidence="8">Anoctamin</fullName>
    </recommendedName>
</protein>
<feature type="transmembrane region" description="Helical" evidence="8">
    <location>
        <begin position="276"/>
        <end position="300"/>
    </location>
</feature>
<feature type="transmembrane region" description="Helical" evidence="8">
    <location>
        <begin position="495"/>
        <end position="519"/>
    </location>
</feature>
<feature type="compositionally biased region" description="Polar residues" evidence="9">
    <location>
        <begin position="1"/>
        <end position="10"/>
    </location>
</feature>
<dbReference type="InterPro" id="IPR032394">
    <property type="entry name" value="Anoct_dimer"/>
</dbReference>
<evidence type="ECO:0000256" key="3">
    <source>
        <dbReference type="ARBA" id="ARBA00022475"/>
    </source>
</evidence>
<reference evidence="12" key="1">
    <citation type="submission" date="2020-07" db="EMBL/GenBank/DDBJ databases">
        <title>A long reads based de novo assembly of the rainbow trout Arlee double haploid line genome.</title>
        <authorList>
            <person name="Gao G."/>
            <person name="Palti Y."/>
        </authorList>
    </citation>
    <scope>NUCLEOTIDE SEQUENCE [LARGE SCALE GENOMIC DNA]</scope>
</reference>
<accession>A0A8C7S3I7</accession>
<keyword evidence="13" id="KW-1185">Reference proteome</keyword>
<dbReference type="InterPro" id="IPR049452">
    <property type="entry name" value="Anoctamin_TM"/>
</dbReference>
<dbReference type="Pfam" id="PF16178">
    <property type="entry name" value="Anoct_dimer"/>
    <property type="match status" value="2"/>
</dbReference>
<dbReference type="GO" id="GO:0005886">
    <property type="term" value="C:plasma membrane"/>
    <property type="evidence" value="ECO:0007669"/>
    <property type="project" value="UniProtKB-SubCell"/>
</dbReference>
<comment type="similarity">
    <text evidence="2 8">Belongs to the anoctamin family.</text>
</comment>
<feature type="transmembrane region" description="Helical" evidence="8">
    <location>
        <begin position="668"/>
        <end position="691"/>
    </location>
</feature>
<keyword evidence="6 8" id="KW-0472">Membrane</keyword>
<keyword evidence="5 8" id="KW-1133">Transmembrane helix</keyword>
<dbReference type="GO" id="GO:0005229">
    <property type="term" value="F:intracellularly calcium-gated chloride channel activity"/>
    <property type="evidence" value="ECO:0007669"/>
    <property type="project" value="TreeGrafter"/>
</dbReference>
<evidence type="ECO:0000256" key="2">
    <source>
        <dbReference type="ARBA" id="ARBA00009671"/>
    </source>
</evidence>
<feature type="region of interest" description="Disordered" evidence="9">
    <location>
        <begin position="1"/>
        <end position="35"/>
    </location>
</feature>
<feature type="region of interest" description="Disordered" evidence="9">
    <location>
        <begin position="67"/>
        <end position="106"/>
    </location>
</feature>
<evidence type="ECO:0000256" key="1">
    <source>
        <dbReference type="ARBA" id="ARBA00004651"/>
    </source>
</evidence>
<comment type="caution">
    <text evidence="8">Lacks conserved residue(s) required for the propagation of feature annotation.</text>
</comment>
<evidence type="ECO:0000259" key="11">
    <source>
        <dbReference type="Pfam" id="PF16178"/>
    </source>
</evidence>
<feature type="domain" description="Anoctamin transmembrane" evidence="10">
    <location>
        <begin position="265"/>
        <end position="858"/>
    </location>
</feature>
<reference evidence="12" key="3">
    <citation type="submission" date="2025-09" db="UniProtKB">
        <authorList>
            <consortium name="Ensembl"/>
        </authorList>
    </citation>
    <scope>IDENTIFICATION</scope>
</reference>
<dbReference type="Pfam" id="PF04547">
    <property type="entry name" value="Anoctamin"/>
    <property type="match status" value="1"/>
</dbReference>
<sequence>SGSKSLSGHFSQGEPEIHRNPFGTNPPLSPQLLNSLTPEENTQCQHGLYFQDGERRVDYILTYHIKKPSSSRSNRQSSRFTDNPRGDPEVASQDHSMDYHEDDKRYRREEFEGNLRDMGLELEKDEDTKTPGVGFVKIHAPWHVLCREAEFMKLKMPTKKVYEVKQCSGVGAKINTLVNKATEPLHPNVEENRGQHVKHLSYAFSREKQHLFFFLPVGITSLLGSGVYTAAYPLHDVSTHCNQHLLYEEWASYSVFYKYQPIGLVRKYFGEKIGLYFAWLGLYTQMLIPASLVGVIVFLYGCATVDNNIPSMEICHPRNNITMCPLCDRACNYWKLKEACGTARASHLFDNPATVFFSIFMALWAAMFMEHWKRRQMRLNYEWDLTGFEEEEVSDHPRAEYELCVMQKSLKKEHKTQKVLISYSWVFTVIQLLLTEKEKLTCRDRLPAYMTNIVMMLLMIGVTFAIVFGVILYRISITAALHMSNNPTTRSNVRLMVKTTAAIINLVVILILDEVYGAVARWLTVLEVPKTDRSFEERLIFKTFVLKFVNAFTPIIYIAFFRGRLVGRPGSYLYVFESYRMEECAHGGCLMELCIQLSITMLGKQLIQNNLFEIGIPKLKKLIRYIKSKRRSFQEEEREKKLQRYETDHFLEPFAGLTPEYMEMIIQFGFVTLFVASFPLAPLFALLNNIIEIRLDAKKFVAELRRPVAARAKDIGIWYNLLRGVAKVAVIINAFVISFTSDFIPRLVYQYMYSPDGSMHGFVNHTMSYFNVSDFQDGKEPMDPHHLGYQVEMCRYKDYREPPWSNTPYVVSKEFWAVLAARLAFVIVFQNVVMLMSDIVDWLIPDIPKDISLQIHKEKILMVELFMKEEQGKMQFIDSMTPCDGKGRNNHAPIARSRSIPHTHSHTHANNF</sequence>
<evidence type="ECO:0000259" key="10">
    <source>
        <dbReference type="Pfam" id="PF04547"/>
    </source>
</evidence>
<evidence type="ECO:0000313" key="12">
    <source>
        <dbReference type="Ensembl" id="ENSOMYP00000060439.2"/>
    </source>
</evidence>
<dbReference type="AlphaFoldDB" id="A0A8C7S3I7"/>
<feature type="compositionally biased region" description="Basic and acidic residues" evidence="9">
    <location>
        <begin position="95"/>
        <end position="106"/>
    </location>
</feature>
<keyword evidence="4 8" id="KW-0812">Transmembrane</keyword>
<feature type="transmembrane region" description="Helical" evidence="8">
    <location>
        <begin position="539"/>
        <end position="560"/>
    </location>
</feature>
<dbReference type="GeneTree" id="ENSGT00940000157182"/>
<feature type="transmembrane region" description="Helical" evidence="8">
    <location>
        <begin position="353"/>
        <end position="369"/>
    </location>
</feature>
<gene>
    <name evidence="12" type="primary">LOC110524569</name>
</gene>
<keyword evidence="7" id="KW-0325">Glycoprotein</keyword>
<name>A0A8C7S3I7_ONCMY</name>
<evidence type="ECO:0000256" key="7">
    <source>
        <dbReference type="ARBA" id="ARBA00023180"/>
    </source>
</evidence>
<feature type="compositionally biased region" description="Low complexity" evidence="9">
    <location>
        <begin position="70"/>
        <end position="79"/>
    </location>
</feature>
<evidence type="ECO:0000256" key="6">
    <source>
        <dbReference type="ARBA" id="ARBA00023136"/>
    </source>
</evidence>
<dbReference type="InterPro" id="IPR007632">
    <property type="entry name" value="Anoctamin"/>
</dbReference>
<dbReference type="PANTHER" id="PTHR12308">
    <property type="entry name" value="ANOCTAMIN"/>
    <property type="match status" value="1"/>
</dbReference>
<dbReference type="Ensembl" id="ENSOMYT00000065792.2">
    <property type="protein sequence ID" value="ENSOMYP00000060439.2"/>
    <property type="gene ID" value="ENSOMYG00000026454.2"/>
</dbReference>
<evidence type="ECO:0000313" key="13">
    <source>
        <dbReference type="Proteomes" id="UP000694395"/>
    </source>
</evidence>
<evidence type="ECO:0000256" key="5">
    <source>
        <dbReference type="ARBA" id="ARBA00022989"/>
    </source>
</evidence>